<name>A0A224Y7B1_9ACAR</name>
<reference evidence="1" key="1">
    <citation type="journal article" date="2017" name="Parasit. Vectors">
        <title>Sialotranscriptomics of Rhipicephalus zambeziensis reveals intricate expression profiles of secretory proteins and suggests tight temporal transcriptional regulation during blood-feeding.</title>
        <authorList>
            <person name="de Castro M.H."/>
            <person name="de Klerk D."/>
            <person name="Pienaar R."/>
            <person name="Rees D.J.G."/>
            <person name="Mans B.J."/>
        </authorList>
    </citation>
    <scope>NUCLEOTIDE SEQUENCE</scope>
    <source>
        <tissue evidence="1">Salivary glands</tissue>
    </source>
</reference>
<evidence type="ECO:0000313" key="1">
    <source>
        <dbReference type="EMBL" id="MAA13488.1"/>
    </source>
</evidence>
<accession>A0A224Y7B1</accession>
<sequence length="137" mass="15010">MMRPLYSLVQVLRTKCGSKCLSQTLSRRVSSLSLRPIFRAHSARLSASKGAVKRIRRCEQSGVPVLQLGTKHLTILLLDTLRHGRNGTQMTRSPVLLKGLFAAQRTACNVHTKHHSAAGNGTAISALRFRDPSAPND</sequence>
<proteinExistence type="predicted"/>
<dbReference type="EMBL" id="GFPF01002342">
    <property type="protein sequence ID" value="MAA13488.1"/>
    <property type="molecule type" value="Transcribed_RNA"/>
</dbReference>
<protein>
    <submittedName>
        <fullName evidence="1">Uncharacterized protein</fullName>
    </submittedName>
</protein>
<dbReference type="AlphaFoldDB" id="A0A224Y7B1"/>
<organism evidence="1">
    <name type="scientific">Rhipicephalus zambeziensis</name>
    <dbReference type="NCBI Taxonomy" id="60191"/>
    <lineage>
        <taxon>Eukaryota</taxon>
        <taxon>Metazoa</taxon>
        <taxon>Ecdysozoa</taxon>
        <taxon>Arthropoda</taxon>
        <taxon>Chelicerata</taxon>
        <taxon>Arachnida</taxon>
        <taxon>Acari</taxon>
        <taxon>Parasitiformes</taxon>
        <taxon>Ixodida</taxon>
        <taxon>Ixodoidea</taxon>
        <taxon>Ixodidae</taxon>
        <taxon>Rhipicephalinae</taxon>
        <taxon>Rhipicephalus</taxon>
        <taxon>Rhipicephalus</taxon>
    </lineage>
</organism>